<evidence type="ECO:0000313" key="2">
    <source>
        <dbReference type="EMBL" id="RKH69606.1"/>
    </source>
</evidence>
<dbReference type="OrthoDB" id="9796131at2"/>
<reference evidence="3" key="1">
    <citation type="submission" date="2018-09" db="EMBL/GenBank/DDBJ databases">
        <authorList>
            <person name="Livingstone P.G."/>
            <person name="Whitworth D.E."/>
        </authorList>
    </citation>
    <scope>NUCLEOTIDE SEQUENCE [LARGE SCALE GENOMIC DNA]</scope>
    <source>
        <strain evidence="3">AB047A</strain>
    </source>
</reference>
<dbReference type="InterPro" id="IPR011749">
    <property type="entry name" value="CHP02243"/>
</dbReference>
<dbReference type="AlphaFoldDB" id="A0A3A8QLJ0"/>
<name>A0A3A8QLJ0_9BACT</name>
<feature type="region of interest" description="Disordered" evidence="1">
    <location>
        <begin position="834"/>
        <end position="853"/>
    </location>
</feature>
<accession>A0A3A8QLJ0</accession>
<protein>
    <submittedName>
        <fullName evidence="2">Putative baseplate assembly protein</fullName>
    </submittedName>
</protein>
<evidence type="ECO:0000256" key="1">
    <source>
        <dbReference type="SAM" id="MobiDB-lite"/>
    </source>
</evidence>
<evidence type="ECO:0000313" key="3">
    <source>
        <dbReference type="Proteomes" id="UP000282656"/>
    </source>
</evidence>
<comment type="caution">
    <text evidence="2">The sequence shown here is derived from an EMBL/GenBank/DDBJ whole genome shotgun (WGS) entry which is preliminary data.</text>
</comment>
<dbReference type="NCBIfam" id="TIGR02243">
    <property type="entry name" value="putative baseplate assembly protein"/>
    <property type="match status" value="1"/>
</dbReference>
<organism evidence="2 3">
    <name type="scientific">Corallococcus interemptor</name>
    <dbReference type="NCBI Taxonomy" id="2316720"/>
    <lineage>
        <taxon>Bacteria</taxon>
        <taxon>Pseudomonadati</taxon>
        <taxon>Myxococcota</taxon>
        <taxon>Myxococcia</taxon>
        <taxon>Myxococcales</taxon>
        <taxon>Cystobacterineae</taxon>
        <taxon>Myxococcaceae</taxon>
        <taxon>Corallococcus</taxon>
    </lineage>
</organism>
<keyword evidence="3" id="KW-1185">Reference proteome</keyword>
<dbReference type="EMBL" id="RAWM01000031">
    <property type="protein sequence ID" value="RKH69606.1"/>
    <property type="molecule type" value="Genomic_DNA"/>
</dbReference>
<dbReference type="RefSeq" id="WP_121769973.1">
    <property type="nucleotide sequence ID" value="NZ_RAWM01000031.1"/>
</dbReference>
<dbReference type="Proteomes" id="UP000282656">
    <property type="component" value="Unassembled WGS sequence"/>
</dbReference>
<sequence>MGERYVCKSERRRQLVAAPGSGFNGIDYLEVLDAEATALGVERQKTLWVHFFKELPGALTADNVTIEGGVRLKEVGVVWAHRLDQIPAGTDGGAWSAEQARPDAREWLVVRTDSVGDFSTYALALRRSLADTVPPDGFDAPLSRVEFTFKVECPSEFDCAPPRVGPPPPGEDPQIDYLTRDFSSFRRLLLDRLSQVSPQWQERNAADLGVALVEVMAYAADSLSYYQDAAATEAYLGTARRRTSVRRHARLLDYPMHDGCNARAWVTVEVMEGADGFELKGPTEKTPGTMFLTTTTAGPRVLDDAQLAVALSEGAEVFESLHDVRVHWKHGELRFHTWGEDKCCLPEGATAATLLNTDDALKKLAVGQVLLLEEVRSATTGRVEDADPSRRHAVRLTKVTFTEDPLLKQQVVEIEWGSEDALPFELCLWEVEVPAPTLTGEGGGGPAPGKRAPVSVARGNVVLVDHGRTVHGEKLLAVPAEGRYRPRLARGPLTQAGRAPDGRRAVDPRASAAAAMRWDMEDVLPAVWLEEEQSRRAWTPRRTLLNSGRFSREVVAEVEEDGRARLRFGDNVLGERPPAADTLLATYRIGNGTAGNVGAESISRLYHPAGGDWRNAVLRVRNPLPATGGAEPESLAQVRINAPQAFRVQQRAVTEADYAEVARRHPEVQHAVGSLRWTGSWHTMFVTVDRKGGRPVDAAFSGALTTFLERFRLAGYDLRIEAPLFVPLDIVMTVCVQPGFLASNVKAALLEVFSNRDLPDGRRGFFHPDQFTFGQPVYLSRIVAAAMAVPGVAWVDTEEAASKPNRFRRWGQVSRGEWTEGLITMERLEIARLDNDPSQPENGKLDFQMQGGL</sequence>
<proteinExistence type="predicted"/>
<gene>
    <name evidence="2" type="ORF">D7X96_14190</name>
</gene>